<dbReference type="Gene3D" id="1.10.510.10">
    <property type="entry name" value="Transferase(Phosphotransferase) domain 1"/>
    <property type="match status" value="1"/>
</dbReference>
<dbReference type="PROSITE" id="PS00107">
    <property type="entry name" value="PROTEIN_KINASE_ATP"/>
    <property type="match status" value="1"/>
</dbReference>
<dbReference type="InterPro" id="IPR050235">
    <property type="entry name" value="CK1_Ser-Thr_kinase"/>
</dbReference>
<dbReference type="InterPro" id="IPR017441">
    <property type="entry name" value="Protein_kinase_ATP_BS"/>
</dbReference>
<dbReference type="InterPro" id="IPR000719">
    <property type="entry name" value="Prot_kinase_dom"/>
</dbReference>
<keyword evidence="6 8" id="KW-0067">ATP-binding</keyword>
<comment type="caution">
    <text evidence="12">The sequence shown here is derived from an EMBL/GenBank/DDBJ whole genome shotgun (WGS) entry which is preliminary data.</text>
</comment>
<evidence type="ECO:0000256" key="5">
    <source>
        <dbReference type="ARBA" id="ARBA00022777"/>
    </source>
</evidence>
<evidence type="ECO:0000256" key="3">
    <source>
        <dbReference type="ARBA" id="ARBA00022679"/>
    </source>
</evidence>
<evidence type="ECO:0000256" key="10">
    <source>
        <dbReference type="SAM" id="MobiDB-lite"/>
    </source>
</evidence>
<dbReference type="Proteomes" id="UP000187209">
    <property type="component" value="Unassembled WGS sequence"/>
</dbReference>
<dbReference type="EMBL" id="MPUH01000192">
    <property type="protein sequence ID" value="OMJ86890.1"/>
    <property type="molecule type" value="Genomic_DNA"/>
</dbReference>
<feature type="binding site" evidence="8">
    <location>
        <position position="38"/>
    </location>
    <ligand>
        <name>ATP</name>
        <dbReference type="ChEBI" id="CHEBI:30616"/>
    </ligand>
</feature>
<feature type="region of interest" description="Disordered" evidence="10">
    <location>
        <begin position="299"/>
        <end position="342"/>
    </location>
</feature>
<keyword evidence="4 8" id="KW-0547">Nucleotide-binding</keyword>
<dbReference type="SUPFAM" id="SSF56112">
    <property type="entry name" value="Protein kinase-like (PK-like)"/>
    <property type="match status" value="1"/>
</dbReference>
<comment type="similarity">
    <text evidence="9">Belongs to the protein kinase superfamily.</text>
</comment>
<proteinExistence type="inferred from homology"/>
<evidence type="ECO:0000256" key="8">
    <source>
        <dbReference type="PROSITE-ProRule" id="PRU10141"/>
    </source>
</evidence>
<keyword evidence="2 9" id="KW-0723">Serine/threonine-protein kinase</keyword>
<dbReference type="PROSITE" id="PS50011">
    <property type="entry name" value="PROTEIN_KINASE_DOM"/>
    <property type="match status" value="1"/>
</dbReference>
<dbReference type="GO" id="GO:0005524">
    <property type="term" value="F:ATP binding"/>
    <property type="evidence" value="ECO:0007669"/>
    <property type="project" value="UniProtKB-UniRule"/>
</dbReference>
<evidence type="ECO:0000256" key="1">
    <source>
        <dbReference type="ARBA" id="ARBA00012513"/>
    </source>
</evidence>
<reference evidence="12 13" key="1">
    <citation type="submission" date="2016-11" db="EMBL/GenBank/DDBJ databases">
        <title>The macronuclear genome of Stentor coeruleus: a giant cell with tiny introns.</title>
        <authorList>
            <person name="Slabodnick M."/>
            <person name="Ruby J.G."/>
            <person name="Reiff S.B."/>
            <person name="Swart E.C."/>
            <person name="Gosai S."/>
            <person name="Prabakaran S."/>
            <person name="Witkowska E."/>
            <person name="Larue G.E."/>
            <person name="Fisher S."/>
            <person name="Freeman R.M."/>
            <person name="Gunawardena J."/>
            <person name="Chu W."/>
            <person name="Stover N.A."/>
            <person name="Gregory B.D."/>
            <person name="Nowacki M."/>
            <person name="Derisi J."/>
            <person name="Roy S.W."/>
            <person name="Marshall W.F."/>
            <person name="Sood P."/>
        </authorList>
    </citation>
    <scope>NUCLEOTIDE SEQUENCE [LARGE SCALE GENOMIC DNA]</scope>
    <source>
        <strain evidence="12">WM001</strain>
    </source>
</reference>
<evidence type="ECO:0000256" key="7">
    <source>
        <dbReference type="ARBA" id="ARBA00023860"/>
    </source>
</evidence>
<evidence type="ECO:0000256" key="4">
    <source>
        <dbReference type="ARBA" id="ARBA00022741"/>
    </source>
</evidence>
<protein>
    <recommendedName>
        <fullName evidence="7">Casein kinase I</fullName>
        <ecNumber evidence="1">2.7.11.1</ecNumber>
    </recommendedName>
</protein>
<dbReference type="AlphaFoldDB" id="A0A1R2CD47"/>
<dbReference type="PROSITE" id="PS00108">
    <property type="entry name" value="PROTEIN_KINASE_ST"/>
    <property type="match status" value="1"/>
</dbReference>
<evidence type="ECO:0000313" key="12">
    <source>
        <dbReference type="EMBL" id="OMJ86890.1"/>
    </source>
</evidence>
<evidence type="ECO:0000256" key="2">
    <source>
        <dbReference type="ARBA" id="ARBA00022527"/>
    </source>
</evidence>
<organism evidence="12 13">
    <name type="scientific">Stentor coeruleus</name>
    <dbReference type="NCBI Taxonomy" id="5963"/>
    <lineage>
        <taxon>Eukaryota</taxon>
        <taxon>Sar</taxon>
        <taxon>Alveolata</taxon>
        <taxon>Ciliophora</taxon>
        <taxon>Postciliodesmatophora</taxon>
        <taxon>Heterotrichea</taxon>
        <taxon>Heterotrichida</taxon>
        <taxon>Stentoridae</taxon>
        <taxon>Stentor</taxon>
    </lineage>
</organism>
<dbReference type="InterPro" id="IPR011009">
    <property type="entry name" value="Kinase-like_dom_sf"/>
</dbReference>
<dbReference type="EC" id="2.7.11.1" evidence="1"/>
<name>A0A1R2CD47_9CILI</name>
<dbReference type="InterPro" id="IPR008271">
    <property type="entry name" value="Ser/Thr_kinase_AS"/>
</dbReference>
<feature type="domain" description="Protein kinase" evidence="11">
    <location>
        <begin position="9"/>
        <end position="277"/>
    </location>
</feature>
<sequence length="342" mass="39301">MDLKVGGKYRLGRKIGHGSFGDIYLAVNIQNNEEVAVKLEKVRSSHPQLLYESRVIRTLQGGVGIPNIYWYGVEGDYNVMVMELFGPSLEDLLQFCKPSLSLKTVLMLADQMIARVEYVHSKNFLHRDIKPDNFIIGLSQKAHQVYIIDFGLSKKYRDSKTNQHIPYREGKSLTGTARYASIFTHLGIEQSRRDDLEGLGYVIIYLLKGSLPWQGLKGDTKKEKYQNITDKKTSTPVEVLCADLPIEFANFINYCKALRFEDRPDYALLRRNFKDLFGRLGMALDYMYDWCLLKQNEQEKKKTDAVQDRPLEEYKQPRPRPTQKQGANPGPKIVTIPSRALK</sequence>
<evidence type="ECO:0000313" key="13">
    <source>
        <dbReference type="Proteomes" id="UP000187209"/>
    </source>
</evidence>
<keyword evidence="3" id="KW-0808">Transferase</keyword>
<dbReference type="Pfam" id="PF00069">
    <property type="entry name" value="Pkinase"/>
    <property type="match status" value="1"/>
</dbReference>
<dbReference type="FunFam" id="1.10.510.10:FF:000596">
    <property type="entry name" value="CK1 family protein kinase"/>
    <property type="match status" value="1"/>
</dbReference>
<dbReference type="OrthoDB" id="406563at2759"/>
<dbReference type="GO" id="GO:0004674">
    <property type="term" value="F:protein serine/threonine kinase activity"/>
    <property type="evidence" value="ECO:0007669"/>
    <property type="project" value="UniProtKB-KW"/>
</dbReference>
<evidence type="ECO:0000256" key="9">
    <source>
        <dbReference type="RuleBase" id="RU000304"/>
    </source>
</evidence>
<feature type="compositionally biased region" description="Basic and acidic residues" evidence="10">
    <location>
        <begin position="299"/>
        <end position="316"/>
    </location>
</feature>
<dbReference type="FunFam" id="3.30.200.20:FF:000538">
    <property type="entry name" value="Putative Casein kinase I"/>
    <property type="match status" value="1"/>
</dbReference>
<dbReference type="SMART" id="SM00220">
    <property type="entry name" value="S_TKc"/>
    <property type="match status" value="1"/>
</dbReference>
<gene>
    <name evidence="12" type="ORF">SteCoe_11529</name>
</gene>
<keyword evidence="5" id="KW-0418">Kinase</keyword>
<evidence type="ECO:0000256" key="6">
    <source>
        <dbReference type="ARBA" id="ARBA00022840"/>
    </source>
</evidence>
<dbReference type="PANTHER" id="PTHR11909">
    <property type="entry name" value="CASEIN KINASE-RELATED"/>
    <property type="match status" value="1"/>
</dbReference>
<keyword evidence="13" id="KW-1185">Reference proteome</keyword>
<accession>A0A1R2CD47</accession>
<evidence type="ECO:0000259" key="11">
    <source>
        <dbReference type="PROSITE" id="PS50011"/>
    </source>
</evidence>